<name>A0AAV5IIC7_9ROSI</name>
<dbReference type="Proteomes" id="UP001054252">
    <property type="component" value="Unassembled WGS sequence"/>
</dbReference>
<proteinExistence type="predicted"/>
<comment type="caution">
    <text evidence="1">The sequence shown here is derived from an EMBL/GenBank/DDBJ whole genome shotgun (WGS) entry which is preliminary data.</text>
</comment>
<evidence type="ECO:0000313" key="1">
    <source>
        <dbReference type="EMBL" id="GKV01682.1"/>
    </source>
</evidence>
<reference evidence="1 2" key="1">
    <citation type="journal article" date="2021" name="Commun. Biol.">
        <title>The genome of Shorea leprosula (Dipterocarpaceae) highlights the ecological relevance of drought in aseasonal tropical rainforests.</title>
        <authorList>
            <person name="Ng K.K.S."/>
            <person name="Kobayashi M.J."/>
            <person name="Fawcett J.A."/>
            <person name="Hatakeyama M."/>
            <person name="Paape T."/>
            <person name="Ng C.H."/>
            <person name="Ang C.C."/>
            <person name="Tnah L.H."/>
            <person name="Lee C.T."/>
            <person name="Nishiyama T."/>
            <person name="Sese J."/>
            <person name="O'Brien M.J."/>
            <person name="Copetti D."/>
            <person name="Mohd Noor M.I."/>
            <person name="Ong R.C."/>
            <person name="Putra M."/>
            <person name="Sireger I.Z."/>
            <person name="Indrioko S."/>
            <person name="Kosugi Y."/>
            <person name="Izuno A."/>
            <person name="Isagi Y."/>
            <person name="Lee S.L."/>
            <person name="Shimizu K.K."/>
        </authorList>
    </citation>
    <scope>NUCLEOTIDE SEQUENCE [LARGE SCALE GENOMIC DNA]</scope>
    <source>
        <strain evidence="1">214</strain>
    </source>
</reference>
<organism evidence="1 2">
    <name type="scientific">Rubroshorea leprosula</name>
    <dbReference type="NCBI Taxonomy" id="152421"/>
    <lineage>
        <taxon>Eukaryota</taxon>
        <taxon>Viridiplantae</taxon>
        <taxon>Streptophyta</taxon>
        <taxon>Embryophyta</taxon>
        <taxon>Tracheophyta</taxon>
        <taxon>Spermatophyta</taxon>
        <taxon>Magnoliopsida</taxon>
        <taxon>eudicotyledons</taxon>
        <taxon>Gunneridae</taxon>
        <taxon>Pentapetalae</taxon>
        <taxon>rosids</taxon>
        <taxon>malvids</taxon>
        <taxon>Malvales</taxon>
        <taxon>Dipterocarpaceae</taxon>
        <taxon>Rubroshorea</taxon>
    </lineage>
</organism>
<protein>
    <submittedName>
        <fullName evidence="1">Uncharacterized protein</fullName>
    </submittedName>
</protein>
<accession>A0AAV5IIC7</accession>
<keyword evidence="2" id="KW-1185">Reference proteome</keyword>
<gene>
    <name evidence="1" type="ORF">SLEP1_g14222</name>
</gene>
<sequence>MWMIIGKKLTGRLNEEMTSLQNQLEEWRNHLKGFSTY</sequence>
<evidence type="ECO:0000313" key="2">
    <source>
        <dbReference type="Proteomes" id="UP001054252"/>
    </source>
</evidence>
<dbReference type="EMBL" id="BPVZ01000017">
    <property type="protein sequence ID" value="GKV01682.1"/>
    <property type="molecule type" value="Genomic_DNA"/>
</dbReference>
<dbReference type="AlphaFoldDB" id="A0AAV5IIC7"/>